<dbReference type="HOGENOM" id="CLU_1862381_0_0_6"/>
<dbReference type="KEGG" id="hhc:M911_01575"/>
<reference evidence="2" key="2">
    <citation type="submission" date="2014-02" db="EMBL/GenBank/DDBJ databases">
        <title>Draft Genome Sequence of extremely halophilic bacteria Halorhodospira halochloris.</title>
        <authorList>
            <person name="Singh K.S."/>
        </authorList>
    </citation>
    <scope>NUCLEOTIDE SEQUENCE [LARGE SCALE GENOMIC DNA]</scope>
    <source>
        <strain evidence="2">A</strain>
    </source>
</reference>
<evidence type="ECO:0000313" key="1">
    <source>
        <dbReference type="EMBL" id="AHK80559.1"/>
    </source>
</evidence>
<reference evidence="1 2" key="1">
    <citation type="journal article" date="2014" name="J Genomics">
        <title>Draft Genome Sequence of the Extremely Halophilic Phototrophic Purple Sulfur Bacterium Halorhodospira halochloris.</title>
        <authorList>
            <person name="Singh K.S."/>
            <person name="Kirksey J."/>
            <person name="Hoff W.D."/>
            <person name="Deole R."/>
        </authorList>
    </citation>
    <scope>NUCLEOTIDE SEQUENCE [LARGE SCALE GENOMIC DNA]</scope>
    <source>
        <strain evidence="1 2">A</strain>
    </source>
</reference>
<accession>W8KL92</accession>
<organism evidence="1 2">
    <name type="scientific">Ectothiorhodospira haloalkaliphila</name>
    <dbReference type="NCBI Taxonomy" id="421628"/>
    <lineage>
        <taxon>Bacteria</taxon>
        <taxon>Pseudomonadati</taxon>
        <taxon>Pseudomonadota</taxon>
        <taxon>Gammaproteobacteria</taxon>
        <taxon>Chromatiales</taxon>
        <taxon>Ectothiorhodospiraceae</taxon>
        <taxon>Ectothiorhodospira</taxon>
    </lineage>
</organism>
<dbReference type="Proteomes" id="UP000019442">
    <property type="component" value="Chromosome"/>
</dbReference>
<gene>
    <name evidence="1" type="ORF">M911_01575</name>
</gene>
<keyword evidence="2" id="KW-1185">Reference proteome</keyword>
<name>W8KL92_9GAMM</name>
<dbReference type="RefSeq" id="WP_025280426.1">
    <property type="nucleotide sequence ID" value="NZ_CP007268.1"/>
</dbReference>
<dbReference type="AlphaFoldDB" id="W8KL92"/>
<proteinExistence type="predicted"/>
<evidence type="ECO:0000313" key="2">
    <source>
        <dbReference type="Proteomes" id="UP000019442"/>
    </source>
</evidence>
<sequence>MSKEQDAIHAKIYGATGKLSAVADMLRSANELPDDALPSVAEIILGLADELNGLGADVELMWASTSQPDGRSWESLARESAATLDELGVIAEQVRTQLWAVVQLMDGDESHHLRPLAVIALDRAEDAARIIQDGMKD</sequence>
<protein>
    <submittedName>
        <fullName evidence="1">Uncharacterized protein</fullName>
    </submittedName>
</protein>
<dbReference type="EMBL" id="CP007268">
    <property type="protein sequence ID" value="AHK80559.1"/>
    <property type="molecule type" value="Genomic_DNA"/>
</dbReference>